<evidence type="ECO:0000313" key="3">
    <source>
        <dbReference type="Proteomes" id="UP001162156"/>
    </source>
</evidence>
<gene>
    <name evidence="2" type="ORF">NQ314_007368</name>
</gene>
<proteinExistence type="predicted"/>
<name>A0AAV8YPY9_9CUCU</name>
<feature type="region of interest" description="Disordered" evidence="1">
    <location>
        <begin position="89"/>
        <end position="145"/>
    </location>
</feature>
<sequence>MELEPQIMANSNINMFHDTVFFDILSQTNYPINHYKNPENEDINMLNNNVHKSELSINNMDMFNQNIPQLVKLPLNMMPPPPHKIVNYNNNVIKRYQPRDNTRPRDSYRPISPKGYDSDESCTSYSSRGTPPDHNGLKYSNSRSGMNRLGDQTILFGKYSHSSPNVFHSNIQYPSNAQHNTHSNGNFNKNR</sequence>
<dbReference type="AlphaFoldDB" id="A0AAV8YPY9"/>
<evidence type="ECO:0000313" key="2">
    <source>
        <dbReference type="EMBL" id="KAJ8953359.1"/>
    </source>
</evidence>
<comment type="caution">
    <text evidence="2">The sequence shown here is derived from an EMBL/GenBank/DDBJ whole genome shotgun (WGS) entry which is preliminary data.</text>
</comment>
<dbReference type="Proteomes" id="UP001162156">
    <property type="component" value="Unassembled WGS sequence"/>
</dbReference>
<accession>A0AAV8YPY9</accession>
<dbReference type="EMBL" id="JANEYF010001965">
    <property type="protein sequence ID" value="KAJ8953359.1"/>
    <property type="molecule type" value="Genomic_DNA"/>
</dbReference>
<feature type="region of interest" description="Disordered" evidence="1">
    <location>
        <begin position="167"/>
        <end position="191"/>
    </location>
</feature>
<reference evidence="2" key="1">
    <citation type="journal article" date="2023" name="Insect Mol. Biol.">
        <title>Genome sequencing provides insights into the evolution of gene families encoding plant cell wall-degrading enzymes in longhorned beetles.</title>
        <authorList>
            <person name="Shin N.R."/>
            <person name="Okamura Y."/>
            <person name="Kirsch R."/>
            <person name="Pauchet Y."/>
        </authorList>
    </citation>
    <scope>NUCLEOTIDE SEQUENCE</scope>
    <source>
        <strain evidence="2">RBIC_L_NR</strain>
    </source>
</reference>
<organism evidence="2 3">
    <name type="scientific">Rhamnusium bicolor</name>
    <dbReference type="NCBI Taxonomy" id="1586634"/>
    <lineage>
        <taxon>Eukaryota</taxon>
        <taxon>Metazoa</taxon>
        <taxon>Ecdysozoa</taxon>
        <taxon>Arthropoda</taxon>
        <taxon>Hexapoda</taxon>
        <taxon>Insecta</taxon>
        <taxon>Pterygota</taxon>
        <taxon>Neoptera</taxon>
        <taxon>Endopterygota</taxon>
        <taxon>Coleoptera</taxon>
        <taxon>Polyphaga</taxon>
        <taxon>Cucujiformia</taxon>
        <taxon>Chrysomeloidea</taxon>
        <taxon>Cerambycidae</taxon>
        <taxon>Lepturinae</taxon>
        <taxon>Rhagiini</taxon>
        <taxon>Rhamnusium</taxon>
    </lineage>
</organism>
<evidence type="ECO:0000256" key="1">
    <source>
        <dbReference type="SAM" id="MobiDB-lite"/>
    </source>
</evidence>
<protein>
    <submittedName>
        <fullName evidence="2">Uncharacterized protein</fullName>
    </submittedName>
</protein>
<keyword evidence="3" id="KW-1185">Reference proteome</keyword>
<feature type="compositionally biased region" description="Basic and acidic residues" evidence="1">
    <location>
        <begin position="97"/>
        <end position="108"/>
    </location>
</feature>